<dbReference type="InterPro" id="IPR008927">
    <property type="entry name" value="6-PGluconate_DH-like_C_sf"/>
</dbReference>
<dbReference type="RefSeq" id="WP_093838404.1">
    <property type="nucleotide sequence ID" value="NZ_FOLM01000004.1"/>
</dbReference>
<dbReference type="Pfam" id="PF09130">
    <property type="entry name" value="DUF1932"/>
    <property type="match status" value="1"/>
</dbReference>
<dbReference type="InterPro" id="IPR013328">
    <property type="entry name" value="6PGD_dom2"/>
</dbReference>
<gene>
    <name evidence="3" type="ORF">SAMN05421773_104122</name>
</gene>
<dbReference type="InterPro" id="IPR036291">
    <property type="entry name" value="NAD(P)-bd_dom_sf"/>
</dbReference>
<dbReference type="Gene3D" id="3.40.50.720">
    <property type="entry name" value="NAD(P)-binding Rossmann-like Domain"/>
    <property type="match status" value="1"/>
</dbReference>
<dbReference type="Pfam" id="PF03446">
    <property type="entry name" value="NAD_binding_2"/>
    <property type="match status" value="1"/>
</dbReference>
<dbReference type="Proteomes" id="UP000199207">
    <property type="component" value="Unassembled WGS sequence"/>
</dbReference>
<evidence type="ECO:0000313" key="3">
    <source>
        <dbReference type="EMBL" id="SFC56904.1"/>
    </source>
</evidence>
<dbReference type="SUPFAM" id="SSF51735">
    <property type="entry name" value="NAD(P)-binding Rossmann-fold domains"/>
    <property type="match status" value="1"/>
</dbReference>
<dbReference type="InterPro" id="IPR015814">
    <property type="entry name" value="Pgluconate_DH_NAD-bd_C"/>
</dbReference>
<accession>A0A1I1K7V7</accession>
<dbReference type="InterPro" id="IPR006115">
    <property type="entry name" value="6PGDH_NADP-bd"/>
</dbReference>
<dbReference type="AlphaFoldDB" id="A0A1I1K7V7"/>
<reference evidence="3 4" key="1">
    <citation type="submission" date="2016-10" db="EMBL/GenBank/DDBJ databases">
        <authorList>
            <person name="de Groot N.N."/>
        </authorList>
    </citation>
    <scope>NUCLEOTIDE SEQUENCE [LARGE SCALE GENOMIC DNA]</scope>
    <source>
        <strain evidence="3 4">CGMCC 4.5739</strain>
    </source>
</reference>
<evidence type="ECO:0000259" key="2">
    <source>
        <dbReference type="Pfam" id="PF09130"/>
    </source>
</evidence>
<organism evidence="3 4">
    <name type="scientific">Streptomyces aidingensis</name>
    <dbReference type="NCBI Taxonomy" id="910347"/>
    <lineage>
        <taxon>Bacteria</taxon>
        <taxon>Bacillati</taxon>
        <taxon>Actinomycetota</taxon>
        <taxon>Actinomycetes</taxon>
        <taxon>Kitasatosporales</taxon>
        <taxon>Streptomycetaceae</taxon>
        <taxon>Streptomyces</taxon>
    </lineage>
</organism>
<dbReference type="EMBL" id="FOLM01000004">
    <property type="protein sequence ID" value="SFC56904.1"/>
    <property type="molecule type" value="Genomic_DNA"/>
</dbReference>
<dbReference type="Gene3D" id="1.10.1040.10">
    <property type="entry name" value="N-(1-d-carboxylethyl)-l-norvaline Dehydrogenase, domain 2"/>
    <property type="match status" value="1"/>
</dbReference>
<evidence type="ECO:0000313" key="4">
    <source>
        <dbReference type="Proteomes" id="UP000199207"/>
    </source>
</evidence>
<dbReference type="GO" id="GO:0050661">
    <property type="term" value="F:NADP binding"/>
    <property type="evidence" value="ECO:0007669"/>
    <property type="project" value="InterPro"/>
</dbReference>
<dbReference type="STRING" id="910347.SAMN05421773_104122"/>
<evidence type="ECO:0000259" key="1">
    <source>
        <dbReference type="Pfam" id="PF03446"/>
    </source>
</evidence>
<keyword evidence="4" id="KW-1185">Reference proteome</keyword>
<feature type="domain" description="Phosphogluconate dehydrogenase NAD-binding putative C-terminal" evidence="2">
    <location>
        <begin position="189"/>
        <end position="257"/>
    </location>
</feature>
<protein>
    <submittedName>
        <fullName evidence="3">3-hydroxyisobutyrate dehydrogenase</fullName>
    </submittedName>
</protein>
<proteinExistence type="predicted"/>
<dbReference type="SUPFAM" id="SSF48179">
    <property type="entry name" value="6-phosphogluconate dehydrogenase C-terminal domain-like"/>
    <property type="match status" value="1"/>
</dbReference>
<name>A0A1I1K7V7_9ACTN</name>
<feature type="domain" description="6-phosphogluconate dehydrogenase NADP-binding" evidence="1">
    <location>
        <begin position="10"/>
        <end position="147"/>
    </location>
</feature>
<dbReference type="OrthoDB" id="1271986at2"/>
<sequence length="278" mass="28958">MTTVTLLHPGDMGSAVAEQARRSGARVLWVPAGRSASTKARAEAAGLIPAPDLASALAESDIVLSICPPAAAEDIAGLVASHDFHGIYADANAISPQRMQRIAARLESSGAVPVDGAIFGPPPRGTKTARLYLAGPATAVHQAEALFTGTHLTPQILDKPLGSASALKMAFAGYQKAARALAAVSHALAQEHGITEELTAEGRTMAAAILADTDYLPSVAARAWRWAPEMQEVADSLKAAGLPSDLAEAANSTLSRWNQDKDNFDVPLDDVFGQLREP</sequence>